<keyword evidence="3 6" id="KW-0812">Transmembrane</keyword>
<evidence type="ECO:0000313" key="9">
    <source>
        <dbReference type="Proteomes" id="UP000236736"/>
    </source>
</evidence>
<dbReference type="AlphaFoldDB" id="A0A1H5YCT2"/>
<dbReference type="Proteomes" id="UP000236736">
    <property type="component" value="Unassembled WGS sequence"/>
</dbReference>
<evidence type="ECO:0000256" key="3">
    <source>
        <dbReference type="ARBA" id="ARBA00022692"/>
    </source>
</evidence>
<dbReference type="STRING" id="1120964.GCA_001313265_04474"/>
<evidence type="ECO:0000313" key="8">
    <source>
        <dbReference type="EMBL" id="SEG21582.1"/>
    </source>
</evidence>
<evidence type="ECO:0000256" key="6">
    <source>
        <dbReference type="SAM" id="Phobius"/>
    </source>
</evidence>
<dbReference type="Pfam" id="PF13396">
    <property type="entry name" value="PLDc_N"/>
    <property type="match status" value="1"/>
</dbReference>
<evidence type="ECO:0000256" key="4">
    <source>
        <dbReference type="ARBA" id="ARBA00022989"/>
    </source>
</evidence>
<sequence>MDLISPGYGLVFWQLSSLIYLGFWIYALFDCLRTDFRGPHQKLIWVILILFAPVIGTFLYMSMNRRTREKRLFRPDFKK</sequence>
<comment type="subcellular location">
    <subcellularLocation>
        <location evidence="1">Cell membrane</location>
        <topology evidence="1">Multi-pass membrane protein</topology>
    </subcellularLocation>
</comment>
<dbReference type="RefSeq" id="WP_103925567.1">
    <property type="nucleotide sequence ID" value="NZ_BBFN01000024.1"/>
</dbReference>
<keyword evidence="9" id="KW-1185">Reference proteome</keyword>
<dbReference type="GO" id="GO:0005886">
    <property type="term" value="C:plasma membrane"/>
    <property type="evidence" value="ECO:0007669"/>
    <property type="project" value="UniProtKB-SubCell"/>
</dbReference>
<organism evidence="8 9">
    <name type="scientific">Algoriphagus boritolerans DSM 17298 = JCM 18970</name>
    <dbReference type="NCBI Taxonomy" id="1120964"/>
    <lineage>
        <taxon>Bacteria</taxon>
        <taxon>Pseudomonadati</taxon>
        <taxon>Bacteroidota</taxon>
        <taxon>Cytophagia</taxon>
        <taxon>Cytophagales</taxon>
        <taxon>Cyclobacteriaceae</taxon>
        <taxon>Algoriphagus</taxon>
    </lineage>
</organism>
<evidence type="ECO:0000256" key="2">
    <source>
        <dbReference type="ARBA" id="ARBA00022475"/>
    </source>
</evidence>
<proteinExistence type="predicted"/>
<dbReference type="OrthoDB" id="826720at2"/>
<feature type="transmembrane region" description="Helical" evidence="6">
    <location>
        <begin position="7"/>
        <end position="28"/>
    </location>
</feature>
<keyword evidence="2" id="KW-1003">Cell membrane</keyword>
<feature type="transmembrane region" description="Helical" evidence="6">
    <location>
        <begin position="43"/>
        <end position="61"/>
    </location>
</feature>
<keyword evidence="4 6" id="KW-1133">Transmembrane helix</keyword>
<dbReference type="EMBL" id="FNVR01000018">
    <property type="protein sequence ID" value="SEG21582.1"/>
    <property type="molecule type" value="Genomic_DNA"/>
</dbReference>
<evidence type="ECO:0000259" key="7">
    <source>
        <dbReference type="Pfam" id="PF13396"/>
    </source>
</evidence>
<gene>
    <name evidence="8" type="ORF">SAMN03080598_02929</name>
</gene>
<protein>
    <submittedName>
        <fullName evidence="8">Phospholipase_D-nuclease N-terminal</fullName>
    </submittedName>
</protein>
<evidence type="ECO:0000256" key="5">
    <source>
        <dbReference type="ARBA" id="ARBA00023136"/>
    </source>
</evidence>
<name>A0A1H5YCT2_9BACT</name>
<reference evidence="9" key="1">
    <citation type="submission" date="2016-10" db="EMBL/GenBank/DDBJ databases">
        <authorList>
            <person name="Varghese N."/>
            <person name="Submissions S."/>
        </authorList>
    </citation>
    <scope>NUCLEOTIDE SEQUENCE [LARGE SCALE GENOMIC DNA]</scope>
    <source>
        <strain evidence="9">DSM 17298</strain>
    </source>
</reference>
<feature type="domain" description="Cardiolipin synthase N-terminal" evidence="7">
    <location>
        <begin position="23"/>
        <end position="60"/>
    </location>
</feature>
<dbReference type="InterPro" id="IPR027379">
    <property type="entry name" value="CLS_N"/>
</dbReference>
<accession>A0A1H5YCT2</accession>
<evidence type="ECO:0000256" key="1">
    <source>
        <dbReference type="ARBA" id="ARBA00004651"/>
    </source>
</evidence>
<keyword evidence="5 6" id="KW-0472">Membrane</keyword>